<sequence length="518" mass="54903">MAADLDMLVDLGLDLSDSDFEDTEDTTPGPAEPGPPGGRGDSDSSSGLCSSSDDDEEMESSGEEGGGAARGAAAGSAETPPRPDADADRGAPRSGAPATGVWARLGRRRRRSEAEGPGGDDARGGRRYDDGEAPSPPRRRRPRSAVALVKTFGGAAAPPNPNPNPSPSPSRGPRRRGRRGRGRRREGARGRPTAPAPAPGPGRNAAEPRSRRDGTAPPALMALAVAPPQTPAGREGSGREGRRGAASSESIGQSVRAALRSISERAAAERVSESFGRSAVAMHHPFGGTQFAAPDSPWAPVLGSSVGGYNPEQRRVSWETLAAHGPSLYRTFVTNARAAVVARTLRECVLRQEGFVEAVASADELLSWCKMCVQHELPLRPQDPIIATAGAVLENLSTRLRPFLQCYLKARGALPLDELCARRRLSDIREIASFVFVTLARLAHGAKHRTTEIEYAAVGVAPGEKMDFYVPGACMAGLIEILDTHRQECSSRTCELTASHIIAPLYVHGKYFYCNSLF</sequence>
<feature type="compositionally biased region" description="Basic residues" evidence="7">
    <location>
        <begin position="172"/>
        <end position="186"/>
    </location>
</feature>
<keyword evidence="6" id="KW-0694">RNA-binding</keyword>
<dbReference type="KEGG" id="vg:3850206"/>
<dbReference type="InterPro" id="IPR008648">
    <property type="entry name" value="ICP27-like"/>
</dbReference>
<feature type="compositionally biased region" description="Acidic residues" evidence="7">
    <location>
        <begin position="52"/>
        <end position="62"/>
    </location>
</feature>
<keyword evidence="3" id="KW-0479">Metal-binding</keyword>
<dbReference type="GO" id="GO:0006355">
    <property type="term" value="P:regulation of DNA-templated transcription"/>
    <property type="evidence" value="ECO:0007669"/>
    <property type="project" value="InterPro"/>
</dbReference>
<organismHost>
    <name type="scientific">Macaca nemestrina</name>
    <name type="common">Pig-tailed macaque</name>
    <dbReference type="NCBI Taxonomy" id="9545"/>
</organismHost>
<evidence type="ECO:0000256" key="2">
    <source>
        <dbReference type="ARBA" id="ARBA00008477"/>
    </source>
</evidence>
<dbReference type="EMBL" id="DQ149153">
    <property type="protein sequence ID" value="ABA29309.1"/>
    <property type="molecule type" value="Genomic_DNA"/>
</dbReference>
<evidence type="ECO:0000256" key="4">
    <source>
        <dbReference type="ARBA" id="ARBA00022771"/>
    </source>
</evidence>
<name>Q2QBC1_CHV16</name>
<evidence type="ECO:0000256" key="5">
    <source>
        <dbReference type="ARBA" id="ARBA00022833"/>
    </source>
</evidence>
<feature type="compositionally biased region" description="Pro residues" evidence="7">
    <location>
        <begin position="158"/>
        <end position="170"/>
    </location>
</feature>
<comment type="subcellular location">
    <subcellularLocation>
        <location evidence="1">Host cytoplasm</location>
    </subcellularLocation>
</comment>
<feature type="compositionally biased region" description="Low complexity" evidence="7">
    <location>
        <begin position="1"/>
        <end position="15"/>
    </location>
</feature>
<keyword evidence="5" id="KW-0862">Zinc</keyword>
<comment type="similarity">
    <text evidence="2">Belongs to the HHV-1 ICP27 protein family.</text>
</comment>
<dbReference type="Proteomes" id="UP000132309">
    <property type="component" value="Segment"/>
</dbReference>
<organismHost>
    <name type="scientific">Homo sapiens</name>
    <name type="common">Human</name>
    <dbReference type="NCBI Taxonomy" id="9606"/>
</organismHost>
<dbReference type="GO" id="GO:0003723">
    <property type="term" value="F:RNA binding"/>
    <property type="evidence" value="ECO:0007669"/>
    <property type="project" value="UniProtKB-KW"/>
</dbReference>
<protein>
    <submittedName>
        <fullName evidence="8">UL54</fullName>
    </submittedName>
</protein>
<feature type="compositionally biased region" description="Basic and acidic residues" evidence="7">
    <location>
        <begin position="81"/>
        <end position="91"/>
    </location>
</feature>
<evidence type="ECO:0000313" key="9">
    <source>
        <dbReference type="Proteomes" id="UP000132309"/>
    </source>
</evidence>
<gene>
    <name evidence="8" type="primary">UL54</name>
</gene>
<keyword evidence="4" id="KW-0863">Zinc-finger</keyword>
<evidence type="ECO:0000256" key="1">
    <source>
        <dbReference type="ARBA" id="ARBA00004192"/>
    </source>
</evidence>
<organismHost>
    <name type="scientific">Macaca fascicularis</name>
    <name type="common">Crab-eating macaque</name>
    <name type="synonym">Cynomolgus monkey</name>
    <dbReference type="NCBI Taxonomy" id="9541"/>
</organismHost>
<feature type="compositionally biased region" description="Acidic residues" evidence="7">
    <location>
        <begin position="16"/>
        <end position="25"/>
    </location>
</feature>
<organismHost>
    <name type="scientific">Macaca leonina</name>
    <name type="common">Northern pig-tailed macaque</name>
    <name type="synonym">Macaca nemestrina leonina</name>
    <dbReference type="NCBI Taxonomy" id="90387"/>
</organismHost>
<dbReference type="GO" id="GO:0008270">
    <property type="term" value="F:zinc ion binding"/>
    <property type="evidence" value="ECO:0007669"/>
    <property type="project" value="UniProtKB-KW"/>
</dbReference>
<dbReference type="Pfam" id="PF05459">
    <property type="entry name" value="Herpes_UL69"/>
    <property type="match status" value="1"/>
</dbReference>
<feature type="compositionally biased region" description="Low complexity" evidence="7">
    <location>
        <begin position="216"/>
        <end position="227"/>
    </location>
</feature>
<dbReference type="RefSeq" id="YP_443902.1">
    <property type="nucleotide sequence ID" value="NC_007653.1"/>
</dbReference>
<evidence type="ECO:0000256" key="6">
    <source>
        <dbReference type="ARBA" id="ARBA00022884"/>
    </source>
</evidence>
<feature type="region of interest" description="Disordered" evidence="7">
    <location>
        <begin position="1"/>
        <end position="253"/>
    </location>
</feature>
<dbReference type="GeneID" id="3850206"/>
<evidence type="ECO:0000256" key="3">
    <source>
        <dbReference type="ARBA" id="ARBA00022723"/>
    </source>
</evidence>
<evidence type="ECO:0000256" key="7">
    <source>
        <dbReference type="SAM" id="MobiDB-lite"/>
    </source>
</evidence>
<organism evidence="8 9">
    <name type="scientific">Cercopithecine herpesvirus 16</name>
    <name type="common">CeHV-16</name>
    <name type="synonym">Herpesvirus papio 2</name>
    <dbReference type="NCBI Taxonomy" id="340907"/>
    <lineage>
        <taxon>Viruses</taxon>
        <taxon>Duplodnaviria</taxon>
        <taxon>Heunggongvirae</taxon>
        <taxon>Peploviricota</taxon>
        <taxon>Herviviricetes</taxon>
        <taxon>Herpesvirales</taxon>
        <taxon>Orthoherpesviridae</taxon>
        <taxon>Alphaherpesvirinae</taxon>
        <taxon>Simplexvirus</taxon>
        <taxon>Simplexvirus papiinealpha2</taxon>
    </lineage>
</organism>
<keyword evidence="9" id="KW-1185">Reference proteome</keyword>
<evidence type="ECO:0000313" key="8">
    <source>
        <dbReference type="EMBL" id="ABA29309.1"/>
    </source>
</evidence>
<feature type="compositionally biased region" description="Basic and acidic residues" evidence="7">
    <location>
        <begin position="120"/>
        <end position="130"/>
    </location>
</feature>
<reference evidence="8 9" key="1">
    <citation type="journal article" date="2006" name="J. Virol.">
        <title>The complete genome sequence of herpesvirus papio 2 (Cercopithecine herpesvirus 16) shows evidence of recombination events among various progenitor herpesviruses.</title>
        <authorList>
            <person name="Tyler S.D."/>
            <person name="Severini A."/>
        </authorList>
    </citation>
    <scope>NUCLEOTIDE SEQUENCE [LARGE SCALE GENOMIC DNA]</scope>
    <source>
        <strain evidence="8">X313</strain>
    </source>
</reference>
<proteinExistence type="inferred from homology"/>
<organismHost>
    <name type="scientific">Macaca mulatta</name>
    <name type="common">Rhesus macaque</name>
    <dbReference type="NCBI Taxonomy" id="9544"/>
</organismHost>
<dbReference type="GO" id="GO:0030430">
    <property type="term" value="C:host cell cytoplasm"/>
    <property type="evidence" value="ECO:0007669"/>
    <property type="project" value="UniProtKB-SubCell"/>
</dbReference>
<accession>Q2QBC1</accession>